<feature type="domain" description="UspA" evidence="2">
    <location>
        <begin position="59"/>
        <end position="116"/>
    </location>
</feature>
<proteinExistence type="inferred from homology"/>
<dbReference type="InterPro" id="IPR006015">
    <property type="entry name" value="Universal_stress_UspA"/>
</dbReference>
<dbReference type="EMBL" id="CP029343">
    <property type="protein sequence ID" value="AWL07001.1"/>
    <property type="molecule type" value="Genomic_DNA"/>
</dbReference>
<dbReference type="CDD" id="cd00293">
    <property type="entry name" value="USP-like"/>
    <property type="match status" value="1"/>
</dbReference>
<evidence type="ECO:0000259" key="2">
    <source>
        <dbReference type="Pfam" id="PF00582"/>
    </source>
</evidence>
<evidence type="ECO:0000313" key="3">
    <source>
        <dbReference type="EMBL" id="AWL07001.1"/>
    </source>
</evidence>
<protein>
    <recommendedName>
        <fullName evidence="2">UspA domain-containing protein</fullName>
    </recommendedName>
</protein>
<dbReference type="KEGG" id="mtim:DIR46_22945"/>
<dbReference type="PRINTS" id="PR01438">
    <property type="entry name" value="UNVRSLSTRESS"/>
</dbReference>
<organism evidence="3 4">
    <name type="scientific">Massilia oculi</name>
    <dbReference type="NCBI Taxonomy" id="945844"/>
    <lineage>
        <taxon>Bacteria</taxon>
        <taxon>Pseudomonadati</taxon>
        <taxon>Pseudomonadota</taxon>
        <taxon>Betaproteobacteria</taxon>
        <taxon>Burkholderiales</taxon>
        <taxon>Oxalobacteraceae</taxon>
        <taxon>Telluria group</taxon>
        <taxon>Massilia</taxon>
    </lineage>
</organism>
<reference evidence="3 4" key="1">
    <citation type="submission" date="2018-05" db="EMBL/GenBank/DDBJ databases">
        <title>Complete genome sequence of Massilia oculi sp. nov. CCUG 43427T (=DSM 26321T), the type strain of M. oculi, and comparison with genome sequences of other Massilia strains.</title>
        <authorList>
            <person name="Zhu B."/>
        </authorList>
    </citation>
    <scope>NUCLEOTIDE SEQUENCE [LARGE SCALE GENOMIC DNA]</scope>
    <source>
        <strain evidence="3 4">CCUG 43427</strain>
    </source>
</reference>
<evidence type="ECO:0000256" key="1">
    <source>
        <dbReference type="ARBA" id="ARBA00008791"/>
    </source>
</evidence>
<name>A0A2S2DNV8_9BURK</name>
<evidence type="ECO:0000313" key="4">
    <source>
        <dbReference type="Proteomes" id="UP000245820"/>
    </source>
</evidence>
<dbReference type="AlphaFoldDB" id="A0A2S2DNV8"/>
<keyword evidence="4" id="KW-1185">Reference proteome</keyword>
<accession>A0A2S2DNV8</accession>
<dbReference type="Proteomes" id="UP000245820">
    <property type="component" value="Chromosome"/>
</dbReference>
<dbReference type="Pfam" id="PF00582">
    <property type="entry name" value="Usp"/>
    <property type="match status" value="1"/>
</dbReference>
<sequence length="117" mass="12237">MAWNGSTEAIRAVDGALPLLRAARQATVLQLMDGAVDGDDSGPRLAAFLRRHGVVARTALRPAAPNPGAALLDAAAREGADLLVMGAYGRPRWRETLLRGASAVVLRHAACPILLAH</sequence>
<dbReference type="OrthoDB" id="9804721at2"/>
<dbReference type="SUPFAM" id="SSF52402">
    <property type="entry name" value="Adenine nucleotide alpha hydrolases-like"/>
    <property type="match status" value="1"/>
</dbReference>
<comment type="similarity">
    <text evidence="1">Belongs to the universal stress protein A family.</text>
</comment>
<dbReference type="InterPro" id="IPR006016">
    <property type="entry name" value="UspA"/>
</dbReference>
<gene>
    <name evidence="3" type="ORF">DIR46_22945</name>
</gene>
<dbReference type="Gene3D" id="3.40.50.12370">
    <property type="match status" value="1"/>
</dbReference>